<dbReference type="EMBL" id="CAJNOK010031578">
    <property type="protein sequence ID" value="CAF1473813.1"/>
    <property type="molecule type" value="Genomic_DNA"/>
</dbReference>
<sequence>TPRNQLRPEDLNAFESDKFELGHIPSVPPSQNLCSNVKRCSSWNVLYSRFN</sequence>
<gene>
    <name evidence="1" type="ORF">OVA965_LOCUS35763</name>
    <name evidence="2" type="ORF">TMI583_LOCUS36740</name>
</gene>
<accession>A0A8S2FJP9</accession>
<name>A0A8S2FJP9_9BILA</name>
<feature type="non-terminal residue" evidence="1">
    <location>
        <position position="1"/>
    </location>
</feature>
<evidence type="ECO:0000313" key="3">
    <source>
        <dbReference type="Proteomes" id="UP000677228"/>
    </source>
</evidence>
<evidence type="ECO:0000313" key="1">
    <source>
        <dbReference type="EMBL" id="CAF1473813.1"/>
    </source>
</evidence>
<dbReference type="Proteomes" id="UP000677228">
    <property type="component" value="Unassembled WGS sequence"/>
</dbReference>
<proteinExistence type="predicted"/>
<organism evidence="1 3">
    <name type="scientific">Didymodactylos carnosus</name>
    <dbReference type="NCBI Taxonomy" id="1234261"/>
    <lineage>
        <taxon>Eukaryota</taxon>
        <taxon>Metazoa</taxon>
        <taxon>Spiralia</taxon>
        <taxon>Gnathifera</taxon>
        <taxon>Rotifera</taxon>
        <taxon>Eurotatoria</taxon>
        <taxon>Bdelloidea</taxon>
        <taxon>Philodinida</taxon>
        <taxon>Philodinidae</taxon>
        <taxon>Didymodactylos</taxon>
    </lineage>
</organism>
<dbReference type="AlphaFoldDB" id="A0A8S2FJP9"/>
<protein>
    <submittedName>
        <fullName evidence="1">Uncharacterized protein</fullName>
    </submittedName>
</protein>
<evidence type="ECO:0000313" key="2">
    <source>
        <dbReference type="EMBL" id="CAF4265195.1"/>
    </source>
</evidence>
<comment type="caution">
    <text evidence="1">The sequence shown here is derived from an EMBL/GenBank/DDBJ whole genome shotgun (WGS) entry which is preliminary data.</text>
</comment>
<reference evidence="1" key="1">
    <citation type="submission" date="2021-02" db="EMBL/GenBank/DDBJ databases">
        <authorList>
            <person name="Nowell W R."/>
        </authorList>
    </citation>
    <scope>NUCLEOTIDE SEQUENCE</scope>
</reference>
<dbReference type="Proteomes" id="UP000682733">
    <property type="component" value="Unassembled WGS sequence"/>
</dbReference>
<dbReference type="EMBL" id="CAJOBA010053474">
    <property type="protein sequence ID" value="CAF4265195.1"/>
    <property type="molecule type" value="Genomic_DNA"/>
</dbReference>